<dbReference type="SUPFAM" id="SSF69318">
    <property type="entry name" value="Integrin alpha N-terminal domain"/>
    <property type="match status" value="1"/>
</dbReference>
<protein>
    <recommendedName>
        <fullName evidence="6">VCBS repeat-containing protein</fullName>
    </recommendedName>
</protein>
<dbReference type="InterPro" id="IPR013517">
    <property type="entry name" value="FG-GAP"/>
</dbReference>
<keyword evidence="2" id="KW-0677">Repeat</keyword>
<gene>
    <name evidence="4" type="ORF">FEF09_28340</name>
</gene>
<sequence length="87" mass="9026">MQVGDVNGDGYPDLLVGTPNMQSAVDEGICAIFLGSQYVPPCTAAPETKKQTSRITSPASIDSFAVGSGYTVLKYGPAQMSGARILN</sequence>
<evidence type="ECO:0000256" key="2">
    <source>
        <dbReference type="ARBA" id="ARBA00022737"/>
    </source>
</evidence>
<evidence type="ECO:0000313" key="5">
    <source>
        <dbReference type="Proteomes" id="UP000318815"/>
    </source>
</evidence>
<name>A0A5C6LJ78_9BACT</name>
<evidence type="ECO:0008006" key="6">
    <source>
        <dbReference type="Google" id="ProtNLM"/>
    </source>
</evidence>
<organism evidence="4 5">
    <name type="scientific">Chitinophaga pinensis</name>
    <dbReference type="NCBI Taxonomy" id="79329"/>
    <lineage>
        <taxon>Bacteria</taxon>
        <taxon>Pseudomonadati</taxon>
        <taxon>Bacteroidota</taxon>
        <taxon>Chitinophagia</taxon>
        <taxon>Chitinophagales</taxon>
        <taxon>Chitinophagaceae</taxon>
        <taxon>Chitinophaga</taxon>
    </lineage>
</organism>
<evidence type="ECO:0000256" key="1">
    <source>
        <dbReference type="ARBA" id="ARBA00022729"/>
    </source>
</evidence>
<keyword evidence="1" id="KW-0732">Signal</keyword>
<dbReference type="PROSITE" id="PS51470">
    <property type="entry name" value="FG_GAP"/>
    <property type="match status" value="1"/>
</dbReference>
<dbReference type="OrthoDB" id="344301at2"/>
<reference evidence="4 5" key="1">
    <citation type="submission" date="2019-08" db="EMBL/GenBank/DDBJ databases">
        <title>Whole genome sequencing of chitin degrading bacteria Chitinophaga pinensis YS16.</title>
        <authorList>
            <person name="Singh R.P."/>
            <person name="Manchanda G."/>
            <person name="Maurya I.K."/>
            <person name="Joshi N.K."/>
            <person name="Srivastava A.K."/>
        </authorList>
    </citation>
    <scope>NUCLEOTIDE SEQUENCE [LARGE SCALE GENOMIC DNA]</scope>
    <source>
        <strain evidence="4 5">YS-16</strain>
    </source>
</reference>
<dbReference type="Gene3D" id="2.130.10.130">
    <property type="entry name" value="Integrin alpha, N-terminal"/>
    <property type="match status" value="1"/>
</dbReference>
<dbReference type="EMBL" id="VOHS01000067">
    <property type="protein sequence ID" value="TWV92579.1"/>
    <property type="molecule type" value="Genomic_DNA"/>
</dbReference>
<proteinExistence type="predicted"/>
<dbReference type="InterPro" id="IPR013519">
    <property type="entry name" value="Int_alpha_beta-p"/>
</dbReference>
<dbReference type="InterPro" id="IPR028994">
    <property type="entry name" value="Integrin_alpha_N"/>
</dbReference>
<dbReference type="Proteomes" id="UP000318815">
    <property type="component" value="Unassembled WGS sequence"/>
</dbReference>
<dbReference type="AlphaFoldDB" id="A0A5C6LJ78"/>
<comment type="caution">
    <text evidence="4">The sequence shown here is derived from an EMBL/GenBank/DDBJ whole genome shotgun (WGS) entry which is preliminary data.</text>
</comment>
<keyword evidence="3" id="KW-0325">Glycoprotein</keyword>
<evidence type="ECO:0000256" key="3">
    <source>
        <dbReference type="ARBA" id="ARBA00023180"/>
    </source>
</evidence>
<dbReference type="Pfam" id="PF01839">
    <property type="entry name" value="FG-GAP"/>
    <property type="match status" value="1"/>
</dbReference>
<evidence type="ECO:0000313" key="4">
    <source>
        <dbReference type="EMBL" id="TWV92579.1"/>
    </source>
</evidence>
<accession>A0A5C6LJ78</accession>
<dbReference type="RefSeq" id="WP_146308206.1">
    <property type="nucleotide sequence ID" value="NZ_VOHS01000067.1"/>
</dbReference>
<keyword evidence="5" id="KW-1185">Reference proteome</keyword>